<accession>A0A804LCH2</accession>
<dbReference type="Pfam" id="PF00067">
    <property type="entry name" value="p450"/>
    <property type="match status" value="1"/>
</dbReference>
<dbReference type="EnsemblPlants" id="Zm00001eb001420_T001">
    <property type="protein sequence ID" value="Zm00001eb001420_P001"/>
    <property type="gene ID" value="Zm00001eb001420"/>
</dbReference>
<dbReference type="AlphaFoldDB" id="A0A804LCH2"/>
<keyword evidence="2" id="KW-0503">Monooxygenase</keyword>
<keyword evidence="1 2" id="KW-0408">Iron</keyword>
<dbReference type="GO" id="GO:0016705">
    <property type="term" value="F:oxidoreductase activity, acting on paired donors, with incorporation or reduction of molecular oxygen"/>
    <property type="evidence" value="ECO:0007669"/>
    <property type="project" value="InterPro"/>
</dbReference>
<evidence type="ECO:0000313" key="5">
    <source>
        <dbReference type="Proteomes" id="UP000007305"/>
    </source>
</evidence>
<feature type="binding site" description="axial binding residue" evidence="1">
    <location>
        <position position="419"/>
    </location>
    <ligand>
        <name>heme</name>
        <dbReference type="ChEBI" id="CHEBI:30413"/>
    </ligand>
    <ligandPart>
        <name>Fe</name>
        <dbReference type="ChEBI" id="CHEBI:18248"/>
    </ligandPart>
</feature>
<evidence type="ECO:0000256" key="3">
    <source>
        <dbReference type="SAM" id="MobiDB-lite"/>
    </source>
</evidence>
<comment type="similarity">
    <text evidence="2">Belongs to the cytochrome P450 family.</text>
</comment>
<dbReference type="InterPro" id="IPR017972">
    <property type="entry name" value="Cyt_P450_CS"/>
</dbReference>
<reference evidence="4" key="2">
    <citation type="submission" date="2019-07" db="EMBL/GenBank/DDBJ databases">
        <authorList>
            <person name="Seetharam A."/>
            <person name="Woodhouse M."/>
            <person name="Cannon E."/>
        </authorList>
    </citation>
    <scope>NUCLEOTIDE SEQUENCE [LARGE SCALE GENOMIC DNA]</scope>
    <source>
        <strain evidence="4">cv. B73</strain>
    </source>
</reference>
<dbReference type="GO" id="GO:0020037">
    <property type="term" value="F:heme binding"/>
    <property type="evidence" value="ECO:0007669"/>
    <property type="project" value="InterPro"/>
</dbReference>
<comment type="cofactor">
    <cofactor evidence="1">
        <name>heme</name>
        <dbReference type="ChEBI" id="CHEBI:30413"/>
    </cofactor>
</comment>
<dbReference type="PRINTS" id="PR00463">
    <property type="entry name" value="EP450I"/>
</dbReference>
<dbReference type="FunFam" id="1.10.630.10:FF:000310">
    <property type="entry name" value="Uncharacterized protein"/>
    <property type="match status" value="1"/>
</dbReference>
<keyword evidence="1 2" id="KW-0479">Metal-binding</keyword>
<dbReference type="InterPro" id="IPR002401">
    <property type="entry name" value="Cyt_P450_E_grp-I"/>
</dbReference>
<feature type="region of interest" description="Disordered" evidence="3">
    <location>
        <begin position="1"/>
        <end position="104"/>
    </location>
</feature>
<dbReference type="PANTHER" id="PTHR47945">
    <property type="entry name" value="CYTOCHROME P450 84A1-RELATED"/>
    <property type="match status" value="1"/>
</dbReference>
<evidence type="ECO:0000256" key="2">
    <source>
        <dbReference type="RuleBase" id="RU000461"/>
    </source>
</evidence>
<dbReference type="Gene3D" id="1.10.630.10">
    <property type="entry name" value="Cytochrome P450"/>
    <property type="match status" value="1"/>
</dbReference>
<feature type="compositionally biased region" description="Basic and acidic residues" evidence="3">
    <location>
        <begin position="1"/>
        <end position="10"/>
    </location>
</feature>
<evidence type="ECO:0000313" key="4">
    <source>
        <dbReference type="EnsemblPlants" id="Zm00001eb001420_P001"/>
    </source>
</evidence>
<reference evidence="5" key="1">
    <citation type="submission" date="2015-12" db="EMBL/GenBank/DDBJ databases">
        <title>Update maize B73 reference genome by single molecule sequencing technologies.</title>
        <authorList>
            <consortium name="Maize Genome Sequencing Project"/>
            <person name="Ware D."/>
        </authorList>
    </citation>
    <scope>NUCLEOTIDE SEQUENCE [LARGE SCALE GENOMIC DNA]</scope>
    <source>
        <strain evidence="5">cv. B73</strain>
    </source>
</reference>
<dbReference type="Gramene" id="Zm00001eb001420_T001">
    <property type="protein sequence ID" value="Zm00001eb001420_P001"/>
    <property type="gene ID" value="Zm00001eb001420"/>
</dbReference>
<reference evidence="4" key="3">
    <citation type="submission" date="2021-05" db="UniProtKB">
        <authorList>
            <consortium name="EnsemblPlants"/>
        </authorList>
    </citation>
    <scope>IDENTIFICATION</scope>
    <source>
        <strain evidence="4">cv. B73</strain>
    </source>
</reference>
<name>A0A804LCH2_MAIZE</name>
<feature type="compositionally biased region" description="Acidic residues" evidence="3">
    <location>
        <begin position="64"/>
        <end position="76"/>
    </location>
</feature>
<dbReference type="PANTHER" id="PTHR47945:SF5">
    <property type="entry name" value="CYTOCHROME P450 84A1-RELATED"/>
    <property type="match status" value="1"/>
</dbReference>
<sequence length="490" mass="54400">MDRIRDDRRGGVSAGGVPRPPRKRLRSNGGGGPRDSPRSERRRGERLMLFGGGGCASRDHSDDISDESLGGDDAEQELARRYHQQRRSPSTAPPPPSPPLLHHASAPRLRNVHPVGVNRIISVGVPRVLPDERIHRFVGTDKFVFLAREALDIFKHRGCCRSTDRQPMLCVALFRSGKRAAQLHPVDPALWACAAVMEDPRGADRRKRRMSREGAGGGTWCRGHLSFQGQDLRAAATTATGRSKSICEKKPEQGIERAFCAGGDLAALVRSSEVEQQGRGRTLVSGRRAAGSGPAASGRFMPLELYKTHNERRDRLTMKINIDENGKSLKESGAKQHFVDEFFTLKEQYDLSEDTVIGLRSMGSVSTCSLCLSEWAVARDPKVWSNPLQYRPERFLEENIDIKGSDFKVPSFGVGRHVCPGAQLGINLVAFMIGHLLHYFEWSLPEGTRPEDINMMESPRLVTFMGTLLQAVANPCLEKELYNRAHRCKI</sequence>
<dbReference type="SUPFAM" id="SSF48264">
    <property type="entry name" value="Cytochrome P450"/>
    <property type="match status" value="1"/>
</dbReference>
<dbReference type="InterPro" id="IPR001128">
    <property type="entry name" value="Cyt_P450"/>
</dbReference>
<protein>
    <submittedName>
        <fullName evidence="4">Uncharacterized protein</fullName>
    </submittedName>
</protein>
<proteinExistence type="inferred from homology"/>
<dbReference type="InterPro" id="IPR036396">
    <property type="entry name" value="Cyt_P450_sf"/>
</dbReference>
<keyword evidence="5" id="KW-1185">Reference proteome</keyword>
<dbReference type="PROSITE" id="PS00086">
    <property type="entry name" value="CYTOCHROME_P450"/>
    <property type="match status" value="1"/>
</dbReference>
<feature type="compositionally biased region" description="Basic and acidic residues" evidence="3">
    <location>
        <begin position="35"/>
        <end position="46"/>
    </location>
</feature>
<dbReference type="Proteomes" id="UP000007305">
    <property type="component" value="Chromosome 1"/>
</dbReference>
<evidence type="ECO:0000256" key="1">
    <source>
        <dbReference type="PIRSR" id="PIRSR602401-1"/>
    </source>
</evidence>
<dbReference type="InterPro" id="IPR053062">
    <property type="entry name" value="CYP450_84A"/>
</dbReference>
<keyword evidence="2" id="KW-0560">Oxidoreductase</keyword>
<dbReference type="GO" id="GO:0004497">
    <property type="term" value="F:monooxygenase activity"/>
    <property type="evidence" value="ECO:0000318"/>
    <property type="project" value="GO_Central"/>
</dbReference>
<organism evidence="4 5">
    <name type="scientific">Zea mays</name>
    <name type="common">Maize</name>
    <dbReference type="NCBI Taxonomy" id="4577"/>
    <lineage>
        <taxon>Eukaryota</taxon>
        <taxon>Viridiplantae</taxon>
        <taxon>Streptophyta</taxon>
        <taxon>Embryophyta</taxon>
        <taxon>Tracheophyta</taxon>
        <taxon>Spermatophyta</taxon>
        <taxon>Magnoliopsida</taxon>
        <taxon>Liliopsida</taxon>
        <taxon>Poales</taxon>
        <taxon>Poaceae</taxon>
        <taxon>PACMAD clade</taxon>
        <taxon>Panicoideae</taxon>
        <taxon>Andropogonodae</taxon>
        <taxon>Andropogoneae</taxon>
        <taxon>Tripsacinae</taxon>
        <taxon>Zea</taxon>
    </lineage>
</organism>
<dbReference type="InParanoid" id="A0A804LCH2"/>
<dbReference type="GO" id="GO:0005506">
    <property type="term" value="F:iron ion binding"/>
    <property type="evidence" value="ECO:0007669"/>
    <property type="project" value="InterPro"/>
</dbReference>
<keyword evidence="1 2" id="KW-0349">Heme</keyword>